<dbReference type="Proteomes" id="UP000828390">
    <property type="component" value="Unassembled WGS sequence"/>
</dbReference>
<accession>A0A9D4LJ82</accession>
<name>A0A9D4LJ82_DREPO</name>
<reference evidence="1" key="2">
    <citation type="submission" date="2020-11" db="EMBL/GenBank/DDBJ databases">
        <authorList>
            <person name="McCartney M.A."/>
            <person name="Auch B."/>
            <person name="Kono T."/>
            <person name="Mallez S."/>
            <person name="Becker A."/>
            <person name="Gohl D.M."/>
            <person name="Silverstein K.A.T."/>
            <person name="Koren S."/>
            <person name="Bechman K.B."/>
            <person name="Herman A."/>
            <person name="Abrahante J.E."/>
            <person name="Garbe J."/>
        </authorList>
    </citation>
    <scope>NUCLEOTIDE SEQUENCE</scope>
    <source>
        <strain evidence="1">Duluth1</strain>
        <tissue evidence="1">Whole animal</tissue>
    </source>
</reference>
<organism evidence="1 2">
    <name type="scientific">Dreissena polymorpha</name>
    <name type="common">Zebra mussel</name>
    <name type="synonym">Mytilus polymorpha</name>
    <dbReference type="NCBI Taxonomy" id="45954"/>
    <lineage>
        <taxon>Eukaryota</taxon>
        <taxon>Metazoa</taxon>
        <taxon>Spiralia</taxon>
        <taxon>Lophotrochozoa</taxon>
        <taxon>Mollusca</taxon>
        <taxon>Bivalvia</taxon>
        <taxon>Autobranchia</taxon>
        <taxon>Heteroconchia</taxon>
        <taxon>Euheterodonta</taxon>
        <taxon>Imparidentia</taxon>
        <taxon>Neoheterodontei</taxon>
        <taxon>Myida</taxon>
        <taxon>Dreissenoidea</taxon>
        <taxon>Dreissenidae</taxon>
        <taxon>Dreissena</taxon>
    </lineage>
</organism>
<comment type="caution">
    <text evidence="1">The sequence shown here is derived from an EMBL/GenBank/DDBJ whole genome shotgun (WGS) entry which is preliminary data.</text>
</comment>
<sequence>MNDVIMPVIAKLAVELHEAGVSCSKMYPIVRRRLQNYVLEEATKEGFLAASQNKAYVLS</sequence>
<proteinExistence type="predicted"/>
<evidence type="ECO:0000313" key="2">
    <source>
        <dbReference type="Proteomes" id="UP000828390"/>
    </source>
</evidence>
<evidence type="ECO:0000313" key="1">
    <source>
        <dbReference type="EMBL" id="KAH3858951.1"/>
    </source>
</evidence>
<keyword evidence="2" id="KW-1185">Reference proteome</keyword>
<gene>
    <name evidence="1" type="ORF">DPMN_101596</name>
</gene>
<dbReference type="AlphaFoldDB" id="A0A9D4LJ82"/>
<reference evidence="1" key="1">
    <citation type="journal article" date="2019" name="bioRxiv">
        <title>The Genome of the Zebra Mussel, Dreissena polymorpha: A Resource for Invasive Species Research.</title>
        <authorList>
            <person name="McCartney M.A."/>
            <person name="Auch B."/>
            <person name="Kono T."/>
            <person name="Mallez S."/>
            <person name="Zhang Y."/>
            <person name="Obille A."/>
            <person name="Becker A."/>
            <person name="Abrahante J.E."/>
            <person name="Garbe J."/>
            <person name="Badalamenti J.P."/>
            <person name="Herman A."/>
            <person name="Mangelson H."/>
            <person name="Liachko I."/>
            <person name="Sullivan S."/>
            <person name="Sone E.D."/>
            <person name="Koren S."/>
            <person name="Silverstein K.A.T."/>
            <person name="Beckman K.B."/>
            <person name="Gohl D.M."/>
        </authorList>
    </citation>
    <scope>NUCLEOTIDE SEQUENCE</scope>
    <source>
        <strain evidence="1">Duluth1</strain>
        <tissue evidence="1">Whole animal</tissue>
    </source>
</reference>
<protein>
    <submittedName>
        <fullName evidence="1">Uncharacterized protein</fullName>
    </submittedName>
</protein>
<dbReference type="EMBL" id="JAIWYP010000003">
    <property type="protein sequence ID" value="KAH3858951.1"/>
    <property type="molecule type" value="Genomic_DNA"/>
</dbReference>